<evidence type="ECO:0000313" key="1">
    <source>
        <dbReference type="EMBL" id="KAB5492035.1"/>
    </source>
</evidence>
<accession>A0A5N5IW02</accession>
<keyword evidence="2" id="KW-1185">Reference proteome</keyword>
<dbReference type="PANTHER" id="PTHR38471:SF2">
    <property type="entry name" value="FOUR HELIX BUNDLE PROTEIN"/>
    <property type="match status" value="1"/>
</dbReference>
<evidence type="ECO:0000313" key="2">
    <source>
        <dbReference type="Proteomes" id="UP000319204"/>
    </source>
</evidence>
<dbReference type="InterPro" id="IPR012657">
    <property type="entry name" value="23S_rRNA-intervening_sequence"/>
</dbReference>
<protein>
    <submittedName>
        <fullName evidence="1">Four helix bundle protein</fullName>
    </submittedName>
</protein>
<dbReference type="CDD" id="cd16377">
    <property type="entry name" value="23S_rRNA_IVP_like"/>
    <property type="match status" value="1"/>
</dbReference>
<organism evidence="1 2">
    <name type="scientific">Flagellimonas hadalis</name>
    <dbReference type="NCBI Taxonomy" id="2597517"/>
    <lineage>
        <taxon>Bacteria</taxon>
        <taxon>Pseudomonadati</taxon>
        <taxon>Bacteroidota</taxon>
        <taxon>Flavobacteriia</taxon>
        <taxon>Flavobacteriales</taxon>
        <taxon>Flavobacteriaceae</taxon>
        <taxon>Flagellimonas</taxon>
    </lineage>
</organism>
<dbReference type="RefSeq" id="WP_151889176.1">
    <property type="nucleotide sequence ID" value="NZ_VNIK02000001.1"/>
</dbReference>
<dbReference type="EMBL" id="VNIK02000001">
    <property type="protein sequence ID" value="KAB5492035.1"/>
    <property type="molecule type" value="Genomic_DNA"/>
</dbReference>
<proteinExistence type="predicted"/>
<dbReference type="InterPro" id="IPR036583">
    <property type="entry name" value="23S_rRNA_IVS_sf"/>
</dbReference>
<dbReference type="Gene3D" id="1.20.1440.60">
    <property type="entry name" value="23S rRNA-intervening sequence"/>
    <property type="match status" value="1"/>
</dbReference>
<dbReference type="NCBIfam" id="TIGR02436">
    <property type="entry name" value="four helix bundle protein"/>
    <property type="match status" value="1"/>
</dbReference>
<gene>
    <name evidence="1" type="ORF">FOT42_003530</name>
</gene>
<dbReference type="PANTHER" id="PTHR38471">
    <property type="entry name" value="FOUR HELIX BUNDLE PROTEIN"/>
    <property type="match status" value="1"/>
</dbReference>
<comment type="caution">
    <text evidence="1">The sequence shown here is derived from an EMBL/GenBank/DDBJ whole genome shotgun (WGS) entry which is preliminary data.</text>
</comment>
<dbReference type="OrthoDB" id="9811959at2"/>
<sequence length="121" mass="13958">MAAKHNFRKLTIWKEGIELVKETYKSTKIFPKSEIYGLSNQMQRCSISVPSNIAEGTSKGSTKHFLQYLENALGSAFEWETHLIIAFEIGYVSESTFNHLENKIQSIQKMITRFMENIVNH</sequence>
<dbReference type="AlphaFoldDB" id="A0A5N5IW02"/>
<name>A0A5N5IW02_9FLAO</name>
<dbReference type="Proteomes" id="UP000319204">
    <property type="component" value="Unassembled WGS sequence"/>
</dbReference>
<dbReference type="SUPFAM" id="SSF158446">
    <property type="entry name" value="IVS-encoded protein-like"/>
    <property type="match status" value="1"/>
</dbReference>
<reference evidence="1" key="1">
    <citation type="submission" date="2019-10" db="EMBL/GenBank/DDBJ databases">
        <title>Muricauda hadale sp. nov., a piezophilic bacterium isolated from hadopelagic water of the Mariana Trench.</title>
        <authorList>
            <person name="Wei Y."/>
        </authorList>
    </citation>
    <scope>NUCLEOTIDE SEQUENCE [LARGE SCALE GENOMIC DNA]</scope>
    <source>
        <strain evidence="1">MT-229</strain>
    </source>
</reference>
<dbReference type="Pfam" id="PF05635">
    <property type="entry name" value="23S_rRNA_IVP"/>
    <property type="match status" value="1"/>
</dbReference>